<evidence type="ECO:0000313" key="2">
    <source>
        <dbReference type="EMBL" id="KAG8488997.1"/>
    </source>
</evidence>
<dbReference type="SUPFAM" id="SSF53098">
    <property type="entry name" value="Ribonuclease H-like"/>
    <property type="match status" value="1"/>
</dbReference>
<reference evidence="2 3" key="1">
    <citation type="journal article" date="2021" name="bioRxiv">
        <title>The Gossypium anomalum genome as a resource for cotton improvement and evolutionary analysis of hybrid incompatibility.</title>
        <authorList>
            <person name="Grover C.E."/>
            <person name="Yuan D."/>
            <person name="Arick M.A."/>
            <person name="Miller E.R."/>
            <person name="Hu G."/>
            <person name="Peterson D.G."/>
            <person name="Wendel J.F."/>
            <person name="Udall J.A."/>
        </authorList>
    </citation>
    <scope>NUCLEOTIDE SEQUENCE [LARGE SCALE GENOMIC DNA]</scope>
    <source>
        <strain evidence="2">JFW-Udall</strain>
        <tissue evidence="2">Leaf</tissue>
    </source>
</reference>
<evidence type="ECO:0000313" key="3">
    <source>
        <dbReference type="Proteomes" id="UP000701853"/>
    </source>
</evidence>
<organism evidence="2 3">
    <name type="scientific">Gossypium anomalum</name>
    <dbReference type="NCBI Taxonomy" id="47600"/>
    <lineage>
        <taxon>Eukaryota</taxon>
        <taxon>Viridiplantae</taxon>
        <taxon>Streptophyta</taxon>
        <taxon>Embryophyta</taxon>
        <taxon>Tracheophyta</taxon>
        <taxon>Spermatophyta</taxon>
        <taxon>Magnoliopsida</taxon>
        <taxon>eudicotyledons</taxon>
        <taxon>Gunneridae</taxon>
        <taxon>Pentapetalae</taxon>
        <taxon>rosids</taxon>
        <taxon>malvids</taxon>
        <taxon>Malvales</taxon>
        <taxon>Malvaceae</taxon>
        <taxon>Malvoideae</taxon>
        <taxon>Gossypium</taxon>
    </lineage>
</organism>
<dbReference type="OrthoDB" id="1860322at2759"/>
<comment type="caution">
    <text evidence="2">The sequence shown here is derived from an EMBL/GenBank/DDBJ whole genome shotgun (WGS) entry which is preliminary data.</text>
</comment>
<dbReference type="SMART" id="SM00950">
    <property type="entry name" value="Piwi"/>
    <property type="match status" value="1"/>
</dbReference>
<proteinExistence type="predicted"/>
<evidence type="ECO:0000259" key="1">
    <source>
        <dbReference type="PROSITE" id="PS50822"/>
    </source>
</evidence>
<sequence length="247" mass="27123">MTETGKIGIRNYRLLSMLTLGQTPSIPVVSKVPTIILGMGALFGFPEQSNMLSIAAMVSSRRGLLISSYGASGRTQSLKLKMIDSFFKTSFKVDDGIMKEALLNFYTSSGKRKPDQIIIFRDGGSPDNVLHGTVIVNKVCHPKNNGFYLGTHAGMIGITRQTHYHVLLDQAGFSADDLQEFVHSLSYMYQRSSTAIFFMAPICYAHLATSQLGAIYEDSGCFRSIIESWWDVCSGSNLCTSAFQVEG</sequence>
<dbReference type="EMBL" id="JAHUZN010000007">
    <property type="protein sequence ID" value="KAG8488997.1"/>
    <property type="molecule type" value="Genomic_DNA"/>
</dbReference>
<dbReference type="GO" id="GO:0003676">
    <property type="term" value="F:nucleic acid binding"/>
    <property type="evidence" value="ECO:0007669"/>
    <property type="project" value="InterPro"/>
</dbReference>
<dbReference type="PANTHER" id="PTHR22891">
    <property type="entry name" value="EUKARYOTIC TRANSLATION INITIATION FACTOR 2C"/>
    <property type="match status" value="1"/>
</dbReference>
<feature type="domain" description="Piwi" evidence="1">
    <location>
        <begin position="119"/>
        <end position="217"/>
    </location>
</feature>
<dbReference type="AlphaFoldDB" id="A0A8J5YU50"/>
<gene>
    <name evidence="2" type="ORF">CXB51_017007</name>
</gene>
<dbReference type="Gene3D" id="3.30.420.10">
    <property type="entry name" value="Ribonuclease H-like superfamily/Ribonuclease H"/>
    <property type="match status" value="2"/>
</dbReference>
<protein>
    <recommendedName>
        <fullName evidence="1">Piwi domain-containing protein</fullName>
    </recommendedName>
</protein>
<dbReference type="Proteomes" id="UP000701853">
    <property type="component" value="Chromosome 7"/>
</dbReference>
<dbReference type="Pfam" id="PF02171">
    <property type="entry name" value="Piwi"/>
    <property type="match status" value="2"/>
</dbReference>
<accession>A0A8J5YU50</accession>
<dbReference type="InterPro" id="IPR003165">
    <property type="entry name" value="Piwi"/>
</dbReference>
<dbReference type="InterPro" id="IPR036397">
    <property type="entry name" value="RNaseH_sf"/>
</dbReference>
<keyword evidence="3" id="KW-1185">Reference proteome</keyword>
<dbReference type="PROSITE" id="PS50822">
    <property type="entry name" value="PIWI"/>
    <property type="match status" value="1"/>
</dbReference>
<name>A0A8J5YU50_9ROSI</name>
<dbReference type="InterPro" id="IPR012337">
    <property type="entry name" value="RNaseH-like_sf"/>
</dbReference>